<evidence type="ECO:0000256" key="2">
    <source>
        <dbReference type="SAM" id="MobiDB-lite"/>
    </source>
</evidence>
<feature type="coiled-coil region" evidence="1">
    <location>
        <begin position="141"/>
        <end position="168"/>
    </location>
</feature>
<sequence>MATAPQRACCASSQGRTSMQVSDAPSIAGPGHNLATTADVFRDRFKDLIDEVEALAIKANGARGALTADTIASDNDRNTFVEIGVNAAKLAKSIDEKRAKVIEPLRTEVDEWNSLFGTDKPAEGSLKYRCNAMKKFAEMVVGRYDDEKREEERRKAAAEADAARALANRKLDEAATSGHSVLSDIALQEATSAEQKAAVLENAALTAGNGPTRTEAGTISQVKNWTYAVKDYSKIDLNKLRGYGPFSVDGIEKALAAYAKKNKNTAPLAGVDFIPDQKTRFRA</sequence>
<dbReference type="RefSeq" id="WP_183264363.1">
    <property type="nucleotide sequence ID" value="NZ_BAAAVZ010000026.1"/>
</dbReference>
<feature type="compositionally biased region" description="Polar residues" evidence="2">
    <location>
        <begin position="11"/>
        <end position="23"/>
    </location>
</feature>
<organism evidence="3 4">
    <name type="scientific">Aminobacter niigataensis</name>
    <dbReference type="NCBI Taxonomy" id="83265"/>
    <lineage>
        <taxon>Bacteria</taxon>
        <taxon>Pseudomonadati</taxon>
        <taxon>Pseudomonadota</taxon>
        <taxon>Alphaproteobacteria</taxon>
        <taxon>Hyphomicrobiales</taxon>
        <taxon>Phyllobacteriaceae</taxon>
        <taxon>Aminobacter</taxon>
    </lineage>
</organism>
<evidence type="ECO:0000256" key="1">
    <source>
        <dbReference type="SAM" id="Coils"/>
    </source>
</evidence>
<keyword evidence="1" id="KW-0175">Coiled coil</keyword>
<name>A0ABR6L895_9HYPH</name>
<protein>
    <submittedName>
        <fullName evidence="3">Uncharacterized protein</fullName>
    </submittedName>
</protein>
<accession>A0ABR6L895</accession>
<dbReference type="EMBL" id="JACHOT010000009">
    <property type="protein sequence ID" value="MBB4652960.1"/>
    <property type="molecule type" value="Genomic_DNA"/>
</dbReference>
<comment type="caution">
    <text evidence="3">The sequence shown here is derived from an EMBL/GenBank/DDBJ whole genome shotgun (WGS) entry which is preliminary data.</text>
</comment>
<feature type="region of interest" description="Disordered" evidence="2">
    <location>
        <begin position="1"/>
        <end position="32"/>
    </location>
</feature>
<proteinExistence type="predicted"/>
<keyword evidence="4" id="KW-1185">Reference proteome</keyword>
<dbReference type="Proteomes" id="UP000539538">
    <property type="component" value="Unassembled WGS sequence"/>
</dbReference>
<evidence type="ECO:0000313" key="4">
    <source>
        <dbReference type="Proteomes" id="UP000539538"/>
    </source>
</evidence>
<reference evidence="3 4" key="1">
    <citation type="submission" date="2020-08" db="EMBL/GenBank/DDBJ databases">
        <title>Genomic Encyclopedia of Type Strains, Phase IV (KMG-IV): sequencing the most valuable type-strain genomes for metagenomic binning, comparative biology and taxonomic classification.</title>
        <authorList>
            <person name="Goeker M."/>
        </authorList>
    </citation>
    <scope>NUCLEOTIDE SEQUENCE [LARGE SCALE GENOMIC DNA]</scope>
    <source>
        <strain evidence="3 4">DSM 7050</strain>
    </source>
</reference>
<gene>
    <name evidence="3" type="ORF">GGQ99_004744</name>
</gene>
<evidence type="ECO:0000313" key="3">
    <source>
        <dbReference type="EMBL" id="MBB4652960.1"/>
    </source>
</evidence>